<keyword evidence="7 11" id="KW-1133">Transmembrane helix</keyword>
<accession>A0A916QJX9</accession>
<comment type="subcellular location">
    <subcellularLocation>
        <location evidence="1">Cell inner membrane</location>
        <topology evidence="1">Single-pass membrane protein</topology>
    </subcellularLocation>
</comment>
<keyword evidence="5" id="KW-0997">Cell inner membrane</keyword>
<reference evidence="13" key="2">
    <citation type="submission" date="2020-09" db="EMBL/GenBank/DDBJ databases">
        <authorList>
            <person name="Sun Q."/>
            <person name="Zhou Y."/>
        </authorList>
    </citation>
    <scope>NUCLEOTIDE SEQUENCE</scope>
    <source>
        <strain evidence="13">CGMCC 1.15425</strain>
    </source>
</reference>
<evidence type="ECO:0000313" key="13">
    <source>
        <dbReference type="EMBL" id="GFZ78174.1"/>
    </source>
</evidence>
<dbReference type="RefSeq" id="WP_068810448.1">
    <property type="nucleotide sequence ID" value="NZ_BMIY01000009.1"/>
</dbReference>
<keyword evidence="8 11" id="KW-0472">Membrane</keyword>
<gene>
    <name evidence="13" type="ORF">GCM10011403_21540</name>
</gene>
<feature type="transmembrane region" description="Helical" evidence="11">
    <location>
        <begin position="20"/>
        <end position="40"/>
    </location>
</feature>
<evidence type="ECO:0000313" key="14">
    <source>
        <dbReference type="Proteomes" id="UP000627715"/>
    </source>
</evidence>
<dbReference type="InterPro" id="IPR022346">
    <property type="entry name" value="T2SS_GspH"/>
</dbReference>
<dbReference type="Pfam" id="PF12019">
    <property type="entry name" value="GspH"/>
    <property type="match status" value="1"/>
</dbReference>
<dbReference type="Pfam" id="PF07963">
    <property type="entry name" value="N_methyl"/>
    <property type="match status" value="1"/>
</dbReference>
<evidence type="ECO:0000256" key="2">
    <source>
        <dbReference type="ARBA" id="ARBA00021549"/>
    </source>
</evidence>
<keyword evidence="3" id="KW-1003">Cell membrane</keyword>
<evidence type="ECO:0000256" key="10">
    <source>
        <dbReference type="ARBA" id="ARBA00030775"/>
    </source>
</evidence>
<dbReference type="InterPro" id="IPR045584">
    <property type="entry name" value="Pilin-like"/>
</dbReference>
<dbReference type="OrthoDB" id="5730913at2"/>
<protein>
    <recommendedName>
        <fullName evidence="2">Type II secretion system protein H</fullName>
    </recommendedName>
    <alternativeName>
        <fullName evidence="10">General secretion pathway protein H</fullName>
    </alternativeName>
</protein>
<evidence type="ECO:0000256" key="1">
    <source>
        <dbReference type="ARBA" id="ARBA00004377"/>
    </source>
</evidence>
<feature type="domain" description="General secretion pathway GspH" evidence="12">
    <location>
        <begin position="53"/>
        <end position="156"/>
    </location>
</feature>
<organism evidence="13 14">
    <name type="scientific">Pseudohongiella nitratireducens</name>
    <dbReference type="NCBI Taxonomy" id="1768907"/>
    <lineage>
        <taxon>Bacteria</taxon>
        <taxon>Pseudomonadati</taxon>
        <taxon>Pseudomonadota</taxon>
        <taxon>Gammaproteobacteria</taxon>
        <taxon>Pseudomonadales</taxon>
        <taxon>Pseudohongiellaceae</taxon>
        <taxon>Pseudohongiella</taxon>
    </lineage>
</organism>
<reference evidence="13" key="1">
    <citation type="journal article" date="2014" name="Int. J. Syst. Evol. Microbiol.">
        <title>Complete genome sequence of Corynebacterium casei LMG S-19264T (=DSM 44701T), isolated from a smear-ripened cheese.</title>
        <authorList>
            <consortium name="US DOE Joint Genome Institute (JGI-PGF)"/>
            <person name="Walter F."/>
            <person name="Albersmeier A."/>
            <person name="Kalinowski J."/>
            <person name="Ruckert C."/>
        </authorList>
    </citation>
    <scope>NUCLEOTIDE SEQUENCE</scope>
    <source>
        <strain evidence="13">CGMCC 1.15425</strain>
    </source>
</reference>
<dbReference type="NCBIfam" id="TIGR02532">
    <property type="entry name" value="IV_pilin_GFxxxE"/>
    <property type="match status" value="1"/>
</dbReference>
<sequence>MYDVTLKPSPATAMQGFSLIELLVVLMIVGLMSSLVIVTLPGAGSTGRPGEKEAGQLAGLFRLGSAEAVIRATPMALSVQREESRSGRVSLHWLTWQEGRWSAADMKVFPIPENVDMQWRKPQQRQTADMSNMTDMVPDVVFYPTGEMTDFEIQLGDMTVQLDRFGKVLVSAESSISATGPGV</sequence>
<evidence type="ECO:0000256" key="8">
    <source>
        <dbReference type="ARBA" id="ARBA00023136"/>
    </source>
</evidence>
<dbReference type="PROSITE" id="PS00409">
    <property type="entry name" value="PROKAR_NTER_METHYL"/>
    <property type="match status" value="1"/>
</dbReference>
<evidence type="ECO:0000256" key="4">
    <source>
        <dbReference type="ARBA" id="ARBA00022481"/>
    </source>
</evidence>
<dbReference type="AlphaFoldDB" id="A0A916QJX9"/>
<dbReference type="GO" id="GO:0015628">
    <property type="term" value="P:protein secretion by the type II secretion system"/>
    <property type="evidence" value="ECO:0007669"/>
    <property type="project" value="InterPro"/>
</dbReference>
<dbReference type="PRINTS" id="PR00885">
    <property type="entry name" value="BCTERIALGSPH"/>
</dbReference>
<name>A0A916QJX9_9GAMM</name>
<proteinExistence type="inferred from homology"/>
<comment type="similarity">
    <text evidence="9">Belongs to the GSP H family.</text>
</comment>
<dbReference type="GO" id="GO:0005886">
    <property type="term" value="C:plasma membrane"/>
    <property type="evidence" value="ECO:0007669"/>
    <property type="project" value="UniProtKB-SubCell"/>
</dbReference>
<evidence type="ECO:0000259" key="12">
    <source>
        <dbReference type="Pfam" id="PF12019"/>
    </source>
</evidence>
<keyword evidence="4" id="KW-0488">Methylation</keyword>
<dbReference type="EMBL" id="BMIY01000009">
    <property type="protein sequence ID" value="GFZ78174.1"/>
    <property type="molecule type" value="Genomic_DNA"/>
</dbReference>
<keyword evidence="14" id="KW-1185">Reference proteome</keyword>
<keyword evidence="6 11" id="KW-0812">Transmembrane</keyword>
<dbReference type="Gene3D" id="3.55.40.10">
    <property type="entry name" value="minor pseudopilin epsh domain"/>
    <property type="match status" value="1"/>
</dbReference>
<evidence type="ECO:0000256" key="3">
    <source>
        <dbReference type="ARBA" id="ARBA00022475"/>
    </source>
</evidence>
<evidence type="ECO:0000256" key="7">
    <source>
        <dbReference type="ARBA" id="ARBA00022989"/>
    </source>
</evidence>
<dbReference type="SUPFAM" id="SSF54523">
    <property type="entry name" value="Pili subunits"/>
    <property type="match status" value="1"/>
</dbReference>
<evidence type="ECO:0000256" key="5">
    <source>
        <dbReference type="ARBA" id="ARBA00022519"/>
    </source>
</evidence>
<comment type="caution">
    <text evidence="13">The sequence shown here is derived from an EMBL/GenBank/DDBJ whole genome shotgun (WGS) entry which is preliminary data.</text>
</comment>
<evidence type="ECO:0000256" key="6">
    <source>
        <dbReference type="ARBA" id="ARBA00022692"/>
    </source>
</evidence>
<dbReference type="GO" id="GO:0015627">
    <property type="term" value="C:type II protein secretion system complex"/>
    <property type="evidence" value="ECO:0007669"/>
    <property type="project" value="InterPro"/>
</dbReference>
<evidence type="ECO:0000256" key="9">
    <source>
        <dbReference type="ARBA" id="ARBA00025772"/>
    </source>
</evidence>
<dbReference type="InterPro" id="IPR002416">
    <property type="entry name" value="T2SS_protein-GspH"/>
</dbReference>
<evidence type="ECO:0000256" key="11">
    <source>
        <dbReference type="SAM" id="Phobius"/>
    </source>
</evidence>
<dbReference type="Proteomes" id="UP000627715">
    <property type="component" value="Unassembled WGS sequence"/>
</dbReference>
<dbReference type="InterPro" id="IPR012902">
    <property type="entry name" value="N_methyl_site"/>
</dbReference>